<proteinExistence type="predicted"/>
<evidence type="ECO:0000313" key="1">
    <source>
        <dbReference type="EMBL" id="MEE2567088.1"/>
    </source>
</evidence>
<dbReference type="RefSeq" id="WP_330196647.1">
    <property type="nucleotide sequence ID" value="NZ_JAZDRO010000004.1"/>
</dbReference>
<gene>
    <name evidence="1" type="ORF">V0U35_10405</name>
</gene>
<sequence>MLDLIEAAWLMTTQVGTDRTWDEVLGTEVTEDWQSAEHRQYDFWTGRGEGNWRPREEAGLGHVEDGQRQRHYVFPALDGKAIIEIAEPRDLTPGEAQGRGFSIRYYNEAAGRWVMAQHWPNPQFDGIVFLDQLTGEEHHGRIAVYSADMRAQTPEGEPQIRRYQFSDIRADGFRWDGANTADGGETWRTWMVVDFQRLGDMPSLPAAGEPLPGYSEGLLCQTEPHGALDGLVGEWSGEAVSANGDVEPARFTAGHMLDGCAIAGVIERPESGYRGLLAWSYTPILQRWIAFYLNNTPRSPHLYFASETAGEGASFFQLPAVIADERTPFITNARAGEDTARARTVWETLNEAELVWRVEYRGQDGNWQPYITYRFARD</sequence>
<dbReference type="EMBL" id="JAZDRO010000004">
    <property type="protein sequence ID" value="MEE2567088.1"/>
    <property type="molecule type" value="Genomic_DNA"/>
</dbReference>
<accession>A0ABU7LZW4</accession>
<reference evidence="1 2" key="1">
    <citation type="submission" date="2024-01" db="EMBL/GenBank/DDBJ databases">
        <title>Hyphobacterium bacterium isolated from marine sediment.</title>
        <authorList>
            <person name="Zhao S."/>
        </authorList>
    </citation>
    <scope>NUCLEOTIDE SEQUENCE [LARGE SCALE GENOMIC DNA]</scope>
    <source>
        <strain evidence="1 2">Y60-23</strain>
    </source>
</reference>
<name>A0ABU7LZW4_9PROT</name>
<organism evidence="1 2">
    <name type="scientific">Hyphobacterium marinum</name>
    <dbReference type="NCBI Taxonomy" id="3116574"/>
    <lineage>
        <taxon>Bacteria</taxon>
        <taxon>Pseudomonadati</taxon>
        <taxon>Pseudomonadota</taxon>
        <taxon>Alphaproteobacteria</taxon>
        <taxon>Maricaulales</taxon>
        <taxon>Maricaulaceae</taxon>
        <taxon>Hyphobacterium</taxon>
    </lineage>
</organism>
<evidence type="ECO:0000313" key="2">
    <source>
        <dbReference type="Proteomes" id="UP001310692"/>
    </source>
</evidence>
<keyword evidence="2" id="KW-1185">Reference proteome</keyword>
<protein>
    <submittedName>
        <fullName evidence="1">Uncharacterized protein</fullName>
    </submittedName>
</protein>
<dbReference type="Proteomes" id="UP001310692">
    <property type="component" value="Unassembled WGS sequence"/>
</dbReference>
<comment type="caution">
    <text evidence="1">The sequence shown here is derived from an EMBL/GenBank/DDBJ whole genome shotgun (WGS) entry which is preliminary data.</text>
</comment>